<dbReference type="HAMAP" id="MF_01959">
    <property type="entry name" value="CcmE"/>
    <property type="match status" value="1"/>
</dbReference>
<feature type="region of interest" description="Disordered" evidence="14">
    <location>
        <begin position="139"/>
        <end position="177"/>
    </location>
</feature>
<dbReference type="InterPro" id="IPR036127">
    <property type="entry name" value="CcmE-like_sf"/>
</dbReference>
<dbReference type="InterPro" id="IPR004329">
    <property type="entry name" value="CcmE"/>
</dbReference>
<evidence type="ECO:0000256" key="11">
    <source>
        <dbReference type="ARBA" id="ARBA00056663"/>
    </source>
</evidence>
<evidence type="ECO:0000256" key="5">
    <source>
        <dbReference type="ARBA" id="ARBA00022723"/>
    </source>
</evidence>
<dbReference type="GO" id="GO:0017003">
    <property type="term" value="P:protein-heme linkage"/>
    <property type="evidence" value="ECO:0007669"/>
    <property type="project" value="UniProtKB-UniRule"/>
</dbReference>
<feature type="binding site" description="covalent" evidence="12 13">
    <location>
        <position position="124"/>
    </location>
    <ligand>
        <name>heme</name>
        <dbReference type="ChEBI" id="CHEBI:30413"/>
    </ligand>
</feature>
<keyword evidence="5 12" id="KW-0479">Metal-binding</keyword>
<dbReference type="Gene3D" id="2.40.50.140">
    <property type="entry name" value="Nucleic acid-binding proteins"/>
    <property type="match status" value="1"/>
</dbReference>
<feature type="compositionally biased region" description="Basic and acidic residues" evidence="14">
    <location>
        <begin position="139"/>
        <end position="151"/>
    </location>
</feature>
<evidence type="ECO:0000256" key="9">
    <source>
        <dbReference type="ARBA" id="ARBA00023004"/>
    </source>
</evidence>
<keyword evidence="9 12" id="KW-0408">Iron</keyword>
<evidence type="ECO:0000313" key="15">
    <source>
        <dbReference type="EMBL" id="QRJ64707.1"/>
    </source>
</evidence>
<dbReference type="EMBL" id="CP064781">
    <property type="protein sequence ID" value="QRJ64707.1"/>
    <property type="molecule type" value="Genomic_DNA"/>
</dbReference>
<keyword evidence="10 12" id="KW-0472">Membrane</keyword>
<keyword evidence="7 12" id="KW-0735">Signal-anchor</keyword>
<dbReference type="GO" id="GO:0020037">
    <property type="term" value="F:heme binding"/>
    <property type="evidence" value="ECO:0007669"/>
    <property type="project" value="InterPro"/>
</dbReference>
<evidence type="ECO:0000256" key="8">
    <source>
        <dbReference type="ARBA" id="ARBA00022989"/>
    </source>
</evidence>
<feature type="topological domain" description="Cytoplasmic" evidence="12">
    <location>
        <begin position="1"/>
        <end position="7"/>
    </location>
</feature>
<gene>
    <name evidence="12 15" type="primary">ccmE</name>
    <name evidence="12" type="synonym">cycJ</name>
    <name evidence="15" type="ORF">IWH25_04985</name>
</gene>
<evidence type="ECO:0000256" key="10">
    <source>
        <dbReference type="ARBA" id="ARBA00023136"/>
    </source>
</evidence>
<evidence type="ECO:0000313" key="16">
    <source>
        <dbReference type="Proteomes" id="UP000663444"/>
    </source>
</evidence>
<accession>A0A974SQN2</accession>
<comment type="subcellular location">
    <subcellularLocation>
        <location evidence="1">Cell inner membrane</location>
    </subcellularLocation>
    <subcellularLocation>
        <location evidence="12">Cell membrane</location>
        <topology evidence="12">Single-pass type II membrane protein</topology>
    </subcellularLocation>
</comment>
<sequence>MKARQKRIALIGGGLVVLGLAATLVLNALNSNIALYISPTDVLAGKAPQGKAFRIGGMVKEGSVKREADGVTVSFIVTDTEKDLPVAYKGILPDLFKEGKGVVAQGKLDAGGNRFVASEVLAKHDENYMPPEAAKAVSDAHERAAANKAKQEAAGATAPAAPQAAAPADNAPLKTGY</sequence>
<evidence type="ECO:0000256" key="6">
    <source>
        <dbReference type="ARBA" id="ARBA00022748"/>
    </source>
</evidence>
<evidence type="ECO:0000256" key="13">
    <source>
        <dbReference type="PIRSR" id="PIRSR604329-50"/>
    </source>
</evidence>
<organism evidence="15 16">
    <name type="scientific">Azospira restricta</name>
    <dbReference type="NCBI Taxonomy" id="404405"/>
    <lineage>
        <taxon>Bacteria</taxon>
        <taxon>Pseudomonadati</taxon>
        <taxon>Pseudomonadota</taxon>
        <taxon>Betaproteobacteria</taxon>
        <taxon>Rhodocyclales</taxon>
        <taxon>Rhodocyclaceae</taxon>
        <taxon>Azospira</taxon>
    </lineage>
</organism>
<proteinExistence type="inferred from homology"/>
<evidence type="ECO:0000256" key="4">
    <source>
        <dbReference type="ARBA" id="ARBA00022692"/>
    </source>
</evidence>
<evidence type="ECO:0000256" key="3">
    <source>
        <dbReference type="ARBA" id="ARBA00022617"/>
    </source>
</evidence>
<dbReference type="SUPFAM" id="SSF82093">
    <property type="entry name" value="Heme chaperone CcmE"/>
    <property type="match status" value="1"/>
</dbReference>
<evidence type="ECO:0000256" key="2">
    <source>
        <dbReference type="ARBA" id="ARBA00022475"/>
    </source>
</evidence>
<evidence type="ECO:0000256" key="14">
    <source>
        <dbReference type="SAM" id="MobiDB-lite"/>
    </source>
</evidence>
<dbReference type="AlphaFoldDB" id="A0A974SQN2"/>
<dbReference type="NCBIfam" id="NF009731">
    <property type="entry name" value="PRK13254.1-5"/>
    <property type="match status" value="1"/>
</dbReference>
<evidence type="ECO:0000256" key="1">
    <source>
        <dbReference type="ARBA" id="ARBA00004533"/>
    </source>
</evidence>
<dbReference type="RefSeq" id="WP_203388234.1">
    <property type="nucleotide sequence ID" value="NZ_CP064781.1"/>
</dbReference>
<keyword evidence="4 12" id="KW-0812">Transmembrane</keyword>
<evidence type="ECO:0000256" key="7">
    <source>
        <dbReference type="ARBA" id="ARBA00022968"/>
    </source>
</evidence>
<dbReference type="GO" id="GO:0046872">
    <property type="term" value="F:metal ion binding"/>
    <property type="evidence" value="ECO:0007669"/>
    <property type="project" value="UniProtKB-KW"/>
</dbReference>
<dbReference type="InterPro" id="IPR012340">
    <property type="entry name" value="NA-bd_OB-fold"/>
</dbReference>
<dbReference type="FunFam" id="2.40.50.140:FF:000104">
    <property type="entry name" value="Cytochrome c-type biogenesis protein CcmE"/>
    <property type="match status" value="1"/>
</dbReference>
<keyword evidence="2 12" id="KW-1003">Cell membrane</keyword>
<dbReference type="KEGG" id="ares:IWH25_04985"/>
<feature type="topological domain" description="Extracellular" evidence="12">
    <location>
        <begin position="29"/>
        <end position="177"/>
    </location>
</feature>
<dbReference type="NCBIfam" id="NF009727">
    <property type="entry name" value="PRK13254.1-1"/>
    <property type="match status" value="1"/>
</dbReference>
<evidence type="ECO:0000256" key="12">
    <source>
        <dbReference type="HAMAP-Rule" id="MF_01959"/>
    </source>
</evidence>
<keyword evidence="8 12" id="KW-1133">Transmembrane helix</keyword>
<dbReference type="GO" id="GO:0005886">
    <property type="term" value="C:plasma membrane"/>
    <property type="evidence" value="ECO:0007669"/>
    <property type="project" value="UniProtKB-SubCell"/>
</dbReference>
<comment type="similarity">
    <text evidence="12">Belongs to the CcmE/CycJ family.</text>
</comment>
<reference evidence="15" key="1">
    <citation type="submission" date="2020-11" db="EMBL/GenBank/DDBJ databases">
        <title>Azospira restricta DSM 18626 genome sequence.</title>
        <authorList>
            <person name="Moe W.M."/>
        </authorList>
    </citation>
    <scope>NUCLEOTIDE SEQUENCE</scope>
    <source>
        <strain evidence="15">DSM 18626</strain>
    </source>
</reference>
<dbReference type="GO" id="GO:0017004">
    <property type="term" value="P:cytochrome complex assembly"/>
    <property type="evidence" value="ECO:0007669"/>
    <property type="project" value="UniProtKB-KW"/>
</dbReference>
<keyword evidence="6 12" id="KW-0201">Cytochrome c-type biogenesis</keyword>
<name>A0A974SQN2_9RHOO</name>
<dbReference type="PANTHER" id="PTHR34128">
    <property type="entry name" value="CYTOCHROME C-TYPE BIOGENESIS PROTEIN CCME HOMOLOG, MITOCHONDRIAL"/>
    <property type="match status" value="1"/>
</dbReference>
<comment type="function">
    <text evidence="11 12">Heme chaperone required for the biogenesis of c-type cytochromes. Transiently binds heme delivered by CcmC and transfers the heme to apo-cytochromes in a process facilitated by CcmF and CcmH.</text>
</comment>
<feature type="compositionally biased region" description="Low complexity" evidence="14">
    <location>
        <begin position="152"/>
        <end position="177"/>
    </location>
</feature>
<dbReference type="Proteomes" id="UP000663444">
    <property type="component" value="Chromosome"/>
</dbReference>
<keyword evidence="16" id="KW-1185">Reference proteome</keyword>
<protein>
    <recommendedName>
        <fullName evidence="12">Cytochrome c-type biogenesis protein CcmE</fullName>
    </recommendedName>
    <alternativeName>
        <fullName evidence="12">Cytochrome c maturation protein E</fullName>
    </alternativeName>
    <alternativeName>
        <fullName evidence="12">Heme chaperone CcmE</fullName>
    </alternativeName>
</protein>
<feature type="binding site" description="axial binding residue" evidence="12 13">
    <location>
        <position position="128"/>
    </location>
    <ligand>
        <name>heme</name>
        <dbReference type="ChEBI" id="CHEBI:30413"/>
    </ligand>
    <ligandPart>
        <name>Fe</name>
        <dbReference type="ChEBI" id="CHEBI:18248"/>
    </ligandPart>
</feature>
<keyword evidence="3 12" id="KW-0349">Heme</keyword>
<dbReference type="NCBIfam" id="NF009729">
    <property type="entry name" value="PRK13254.1-3"/>
    <property type="match status" value="1"/>
</dbReference>
<dbReference type="Pfam" id="PF03100">
    <property type="entry name" value="CcmE"/>
    <property type="match status" value="1"/>
</dbReference>
<dbReference type="PANTHER" id="PTHR34128:SF2">
    <property type="entry name" value="CYTOCHROME C-TYPE BIOGENESIS PROTEIN CCME HOMOLOG, MITOCHONDRIAL"/>
    <property type="match status" value="1"/>
</dbReference>